<accession>A0ACC6Q6J7</accession>
<comment type="caution">
    <text evidence="1">The sequence shown here is derived from an EMBL/GenBank/DDBJ whole genome shotgun (WGS) entry which is preliminary data.</text>
</comment>
<sequence length="436" mass="45723">MDLRKRILRAALARPAVLPAVCPGTTEARVLLERELRSRGWPLAAGPATANLLVVVGRPAPTRMDWCEGLWRAMPAPRARIVIVAPEQIARGLDAGAAALLRPAAVSPRLPRPGARPEDHRHGPAPHTAQEGHGEHGARRGAHATHEGHGGHGGHGDDAAHEAHGGHDMAMQVSGLPMADRADDRDGLRLDQLHVPLGPALLDWPAGLVLRLALQGDVMQRVHVEQIAALAGQGRPYWDEPWLRAAAGEAVPRGLAARRLCAAHLDSVGRLLAVAGWPAQAQQARAARDTALEDAPAKAVVAAVSPLVRRVGRSRTLRWLTRGVGVLDARTAAAAGVSGPALTAGGDVWDRLNVWLDEAARAAAMCQETGPLRGSDLTGPRGALGGPLPPSQALLDVLPRLLEGAEFASARLTVASLDPDLDELAQAPAAVTVTHD</sequence>
<organism evidence="1 2">
    <name type="scientific">Streptomyces achmelvichensis</name>
    <dbReference type="NCBI Taxonomy" id="3134111"/>
    <lineage>
        <taxon>Bacteria</taxon>
        <taxon>Bacillati</taxon>
        <taxon>Actinomycetota</taxon>
        <taxon>Actinomycetes</taxon>
        <taxon>Kitasatosporales</taxon>
        <taxon>Streptomycetaceae</taxon>
        <taxon>Streptomyces</taxon>
    </lineage>
</organism>
<keyword evidence="2" id="KW-1185">Reference proteome</keyword>
<evidence type="ECO:0000313" key="2">
    <source>
        <dbReference type="Proteomes" id="UP001377168"/>
    </source>
</evidence>
<dbReference type="EMBL" id="JBBKAJ010000022">
    <property type="protein sequence ID" value="MEJ8639307.1"/>
    <property type="molecule type" value="Genomic_DNA"/>
</dbReference>
<protein>
    <submittedName>
        <fullName evidence="1">Uncharacterized protein</fullName>
    </submittedName>
</protein>
<dbReference type="Proteomes" id="UP001377168">
    <property type="component" value="Unassembled WGS sequence"/>
</dbReference>
<reference evidence="1" key="1">
    <citation type="submission" date="2024-03" db="EMBL/GenBank/DDBJ databases">
        <title>Novel Streptomyces species of biotechnological and ecological value are a feature of Machair soil.</title>
        <authorList>
            <person name="Prole J.R."/>
            <person name="Goodfellow M."/>
            <person name="Allenby N."/>
            <person name="Ward A.C."/>
        </authorList>
    </citation>
    <scope>NUCLEOTIDE SEQUENCE</scope>
    <source>
        <strain evidence="1">MS2.AVA.5</strain>
    </source>
</reference>
<gene>
    <name evidence="1" type="ORF">WKI67_38795</name>
</gene>
<evidence type="ECO:0000313" key="1">
    <source>
        <dbReference type="EMBL" id="MEJ8639307.1"/>
    </source>
</evidence>
<name>A0ACC6Q6J7_9ACTN</name>
<proteinExistence type="predicted"/>